<evidence type="ECO:0000313" key="9">
    <source>
        <dbReference type="Proteomes" id="UP000304912"/>
    </source>
</evidence>
<feature type="domain" description="Enoyl reductase (ER)" evidence="7">
    <location>
        <begin position="14"/>
        <end position="332"/>
    </location>
</feature>
<dbReference type="KEGG" id="salk:FBQ74_05530"/>
<evidence type="ECO:0000256" key="1">
    <source>
        <dbReference type="ARBA" id="ARBA00004496"/>
    </source>
</evidence>
<dbReference type="GO" id="GO:0003723">
    <property type="term" value="F:RNA binding"/>
    <property type="evidence" value="ECO:0007669"/>
    <property type="project" value="UniProtKB-KW"/>
</dbReference>
<dbReference type="SUPFAM" id="SSF50129">
    <property type="entry name" value="GroES-like"/>
    <property type="match status" value="1"/>
</dbReference>
<accession>A0A5B7YBW2</accession>
<organism evidence="8 9">
    <name type="scientific">Salinimonas iocasae</name>
    <dbReference type="NCBI Taxonomy" id="2572577"/>
    <lineage>
        <taxon>Bacteria</taxon>
        <taxon>Pseudomonadati</taxon>
        <taxon>Pseudomonadota</taxon>
        <taxon>Gammaproteobacteria</taxon>
        <taxon>Alteromonadales</taxon>
        <taxon>Alteromonadaceae</taxon>
        <taxon>Alteromonas/Salinimonas group</taxon>
        <taxon>Salinimonas</taxon>
    </lineage>
</organism>
<dbReference type="PANTHER" id="PTHR44154:SF1">
    <property type="entry name" value="QUINONE OXIDOREDUCTASE"/>
    <property type="match status" value="1"/>
</dbReference>
<keyword evidence="3" id="KW-0963">Cytoplasm</keyword>
<dbReference type="InterPro" id="IPR036291">
    <property type="entry name" value="NAD(P)-bd_dom_sf"/>
</dbReference>
<dbReference type="SUPFAM" id="SSF51735">
    <property type="entry name" value="NAD(P)-binding Rossmann-fold domains"/>
    <property type="match status" value="1"/>
</dbReference>
<evidence type="ECO:0000259" key="7">
    <source>
        <dbReference type="SMART" id="SM00829"/>
    </source>
</evidence>
<dbReference type="InterPro" id="IPR051603">
    <property type="entry name" value="Zinc-ADH_QOR/CCCR"/>
</dbReference>
<gene>
    <name evidence="8" type="ORF">FBQ74_05530</name>
</gene>
<comment type="subcellular location">
    <subcellularLocation>
        <location evidence="1">Cytoplasm</location>
    </subcellularLocation>
</comment>
<dbReference type="CDD" id="cd08252">
    <property type="entry name" value="AL_MDR"/>
    <property type="match status" value="1"/>
</dbReference>
<dbReference type="InterPro" id="IPR011032">
    <property type="entry name" value="GroES-like_sf"/>
</dbReference>
<dbReference type="GO" id="GO:0016491">
    <property type="term" value="F:oxidoreductase activity"/>
    <property type="evidence" value="ECO:0007669"/>
    <property type="project" value="UniProtKB-KW"/>
</dbReference>
<dbReference type="Proteomes" id="UP000304912">
    <property type="component" value="Chromosome"/>
</dbReference>
<reference evidence="8 9" key="1">
    <citation type="submission" date="2019-04" db="EMBL/GenBank/DDBJ databases">
        <title>Salinimonas iocasae sp. nov., a halophilic bacterium isolated from the outer tube casing of tubeworms in Okinawa Trough.</title>
        <authorList>
            <person name="Zhang H."/>
            <person name="Wang H."/>
            <person name="Li C."/>
        </authorList>
    </citation>
    <scope>NUCLEOTIDE SEQUENCE [LARGE SCALE GENOMIC DNA]</scope>
    <source>
        <strain evidence="8 9">KX18D6</strain>
    </source>
</reference>
<keyword evidence="9" id="KW-1185">Reference proteome</keyword>
<evidence type="ECO:0000256" key="5">
    <source>
        <dbReference type="ARBA" id="ARBA00022884"/>
    </source>
</evidence>
<dbReference type="Pfam" id="PF13602">
    <property type="entry name" value="ADH_zinc_N_2"/>
    <property type="match status" value="1"/>
</dbReference>
<dbReference type="AlphaFoldDB" id="A0A5B7YBW2"/>
<evidence type="ECO:0000256" key="6">
    <source>
        <dbReference type="RuleBase" id="RU364000"/>
    </source>
</evidence>
<dbReference type="PANTHER" id="PTHR44154">
    <property type="entry name" value="QUINONE OXIDOREDUCTASE"/>
    <property type="match status" value="1"/>
</dbReference>
<dbReference type="GO" id="GO:0008270">
    <property type="term" value="F:zinc ion binding"/>
    <property type="evidence" value="ECO:0007669"/>
    <property type="project" value="InterPro"/>
</dbReference>
<dbReference type="PROSITE" id="PS01162">
    <property type="entry name" value="QOR_ZETA_CRYSTAL"/>
    <property type="match status" value="1"/>
</dbReference>
<dbReference type="InterPro" id="IPR013154">
    <property type="entry name" value="ADH-like_N"/>
</dbReference>
<dbReference type="RefSeq" id="WP_139755733.1">
    <property type="nucleotide sequence ID" value="NZ_CP039852.1"/>
</dbReference>
<keyword evidence="6" id="KW-0560">Oxidoreductase</keyword>
<dbReference type="GO" id="GO:0005737">
    <property type="term" value="C:cytoplasm"/>
    <property type="evidence" value="ECO:0007669"/>
    <property type="project" value="UniProtKB-SubCell"/>
</dbReference>
<name>A0A5B7YBW2_9ALTE</name>
<keyword evidence="4" id="KW-0521">NADP</keyword>
<dbReference type="Gene3D" id="3.90.180.10">
    <property type="entry name" value="Medium-chain alcohol dehydrogenases, catalytic domain"/>
    <property type="match status" value="1"/>
</dbReference>
<keyword evidence="5" id="KW-0694">RNA-binding</keyword>
<evidence type="ECO:0000256" key="2">
    <source>
        <dbReference type="ARBA" id="ARBA00011881"/>
    </source>
</evidence>
<evidence type="ECO:0000256" key="3">
    <source>
        <dbReference type="ARBA" id="ARBA00022490"/>
    </source>
</evidence>
<dbReference type="Pfam" id="PF08240">
    <property type="entry name" value="ADH_N"/>
    <property type="match status" value="1"/>
</dbReference>
<keyword evidence="6" id="KW-0862">Zinc</keyword>
<proteinExistence type="inferred from homology"/>
<comment type="subunit">
    <text evidence="2">Homotetramer.</text>
</comment>
<dbReference type="InterPro" id="IPR002364">
    <property type="entry name" value="Quin_OxRdtase/zeta-crystal_CS"/>
</dbReference>
<dbReference type="Gene3D" id="3.40.50.720">
    <property type="entry name" value="NAD(P)-binding Rossmann-like Domain"/>
    <property type="match status" value="1"/>
</dbReference>
<dbReference type="InterPro" id="IPR020843">
    <property type="entry name" value="ER"/>
</dbReference>
<evidence type="ECO:0000256" key="4">
    <source>
        <dbReference type="ARBA" id="ARBA00022857"/>
    </source>
</evidence>
<evidence type="ECO:0000313" key="8">
    <source>
        <dbReference type="EMBL" id="QCZ92985.1"/>
    </source>
</evidence>
<dbReference type="InterPro" id="IPR014182">
    <property type="entry name" value="ADH_Zn_typ-1"/>
</dbReference>
<dbReference type="OrthoDB" id="9785812at2"/>
<dbReference type="NCBIfam" id="TIGR02817">
    <property type="entry name" value="adh_fam_1"/>
    <property type="match status" value="1"/>
</dbReference>
<dbReference type="SMART" id="SM00829">
    <property type="entry name" value="PKS_ER"/>
    <property type="match status" value="1"/>
</dbReference>
<dbReference type="EMBL" id="CP039852">
    <property type="protein sequence ID" value="QCZ92985.1"/>
    <property type="molecule type" value="Genomic_DNA"/>
</dbReference>
<comment type="similarity">
    <text evidence="6">Belongs to the zinc-containing alcohol dehydrogenase family. Quinone oxidoreductase subfamily.</text>
</comment>
<protein>
    <recommendedName>
        <fullName evidence="6">Zinc-type alcohol dehydrogenase-like protein</fullName>
    </recommendedName>
</protein>
<sequence>MLAIGYKQASPELHDKALSLINIAKPTPAGRDLLVKVSAVSVNPVDTKIRRTAEPDADEFKILGWDAVGIVEETGSDCDLFKPGDRVYYAGDISRPGSNAEFQLVDERIVGHAPSTLTDAEAAAIPLTALTAWELLFSRLEVPAKTTDKVLLIVGGAGGVGSMVTQLAKQLTSLTIVSTASREETVEWAKRLGADHVINHHKPLAEELERIGITQVDYVASLTHTDTHFSSLIDILKPQGKLGLIDDPQSLDVTALKKKSISLHWEFMYTRSLFNTEDIAQQHHILNRVARLLDDKTLQTTLGEHLGSICVENLIQAHKILESHKARGKLVLEGFEDARR</sequence>
<keyword evidence="6" id="KW-0479">Metal-binding</keyword>